<dbReference type="OrthoDB" id="3787664at2"/>
<keyword evidence="3" id="KW-0804">Transcription</keyword>
<gene>
    <name evidence="6" type="ORF">FHX37_3844</name>
</gene>
<evidence type="ECO:0000256" key="1">
    <source>
        <dbReference type="ARBA" id="ARBA00023015"/>
    </source>
</evidence>
<dbReference type="InterPro" id="IPR041347">
    <property type="entry name" value="MftR_C"/>
</dbReference>
<evidence type="ECO:0000256" key="2">
    <source>
        <dbReference type="ARBA" id="ARBA00023125"/>
    </source>
</evidence>
<dbReference type="RefSeq" id="WP_141925543.1">
    <property type="nucleotide sequence ID" value="NZ_VFQC01000002.1"/>
</dbReference>
<dbReference type="PROSITE" id="PS50977">
    <property type="entry name" value="HTH_TETR_2"/>
    <property type="match status" value="1"/>
</dbReference>
<protein>
    <submittedName>
        <fullName evidence="6">TetR family transcriptional regulator</fullName>
    </submittedName>
</protein>
<dbReference type="EMBL" id="VFQC01000002">
    <property type="protein sequence ID" value="TQN28499.1"/>
    <property type="molecule type" value="Genomic_DNA"/>
</dbReference>
<dbReference type="InterPro" id="IPR050109">
    <property type="entry name" value="HTH-type_TetR-like_transc_reg"/>
</dbReference>
<keyword evidence="1" id="KW-0805">Transcription regulation</keyword>
<evidence type="ECO:0000259" key="5">
    <source>
        <dbReference type="PROSITE" id="PS50977"/>
    </source>
</evidence>
<reference evidence="6 7" key="1">
    <citation type="submission" date="2019-06" db="EMBL/GenBank/DDBJ databases">
        <title>Sequencing the genomes of 1000 actinobacteria strains.</title>
        <authorList>
            <person name="Klenk H.-P."/>
        </authorList>
    </citation>
    <scope>NUCLEOTIDE SEQUENCE [LARGE SCALE GENOMIC DNA]</scope>
    <source>
        <strain evidence="6 7">DSM 45015</strain>
    </source>
</reference>
<proteinExistence type="predicted"/>
<dbReference type="AlphaFoldDB" id="A0A543N9M0"/>
<dbReference type="InterPro" id="IPR001647">
    <property type="entry name" value="HTH_TetR"/>
</dbReference>
<dbReference type="Gene3D" id="1.10.10.60">
    <property type="entry name" value="Homeodomain-like"/>
    <property type="match status" value="1"/>
</dbReference>
<keyword evidence="2 4" id="KW-0238">DNA-binding</keyword>
<evidence type="ECO:0000313" key="7">
    <source>
        <dbReference type="Proteomes" id="UP000317422"/>
    </source>
</evidence>
<feature type="DNA-binding region" description="H-T-H motif" evidence="4">
    <location>
        <begin position="65"/>
        <end position="84"/>
    </location>
</feature>
<comment type="caution">
    <text evidence="6">The sequence shown here is derived from an EMBL/GenBank/DDBJ whole genome shotgun (WGS) entry which is preliminary data.</text>
</comment>
<feature type="domain" description="HTH tetR-type" evidence="5">
    <location>
        <begin position="42"/>
        <end position="102"/>
    </location>
</feature>
<keyword evidence="7" id="KW-1185">Reference proteome</keyword>
<dbReference type="GO" id="GO:0000976">
    <property type="term" value="F:transcription cis-regulatory region binding"/>
    <property type="evidence" value="ECO:0007669"/>
    <property type="project" value="TreeGrafter"/>
</dbReference>
<dbReference type="Proteomes" id="UP000317422">
    <property type="component" value="Unassembled WGS sequence"/>
</dbReference>
<evidence type="ECO:0000256" key="4">
    <source>
        <dbReference type="PROSITE-ProRule" id="PRU00335"/>
    </source>
</evidence>
<organism evidence="6 7">
    <name type="scientific">Haloactinospora alba</name>
    <dbReference type="NCBI Taxonomy" id="405555"/>
    <lineage>
        <taxon>Bacteria</taxon>
        <taxon>Bacillati</taxon>
        <taxon>Actinomycetota</taxon>
        <taxon>Actinomycetes</taxon>
        <taxon>Streptosporangiales</taxon>
        <taxon>Nocardiopsidaceae</taxon>
        <taxon>Haloactinospora</taxon>
    </lineage>
</organism>
<sequence length="238" mass="26333">MKDSEEPVVDLSALPPEEREKLTLMGLGPPSECLPLRERKKLRTRRALVDAAMRMFLEQGFDAVTVDNLAEKVEVSKSTFFRNFERKETVAIEGETVIWSAYLAVLAGRRISGPVLTELRATMTETVAALPAEWDEHYVATRRLVNSCPVVQAHTAHYRTTVHQRIATCLAGKLGMAPDDMRLAILAETTATAWSVAARTWVYANAEGGRNALLHRLGRAFDAIPESLSLSGTGENRE</sequence>
<dbReference type="InterPro" id="IPR009057">
    <property type="entry name" value="Homeodomain-like_sf"/>
</dbReference>
<dbReference type="Pfam" id="PF17754">
    <property type="entry name" value="TetR_C_14"/>
    <property type="match status" value="1"/>
</dbReference>
<dbReference type="PRINTS" id="PR00455">
    <property type="entry name" value="HTHTETR"/>
</dbReference>
<dbReference type="GO" id="GO:0003700">
    <property type="term" value="F:DNA-binding transcription factor activity"/>
    <property type="evidence" value="ECO:0007669"/>
    <property type="project" value="TreeGrafter"/>
</dbReference>
<evidence type="ECO:0000256" key="3">
    <source>
        <dbReference type="ARBA" id="ARBA00023163"/>
    </source>
</evidence>
<dbReference type="Pfam" id="PF00440">
    <property type="entry name" value="TetR_N"/>
    <property type="match status" value="1"/>
</dbReference>
<evidence type="ECO:0000313" key="6">
    <source>
        <dbReference type="EMBL" id="TQN28499.1"/>
    </source>
</evidence>
<dbReference type="PANTHER" id="PTHR30055">
    <property type="entry name" value="HTH-TYPE TRANSCRIPTIONAL REGULATOR RUTR"/>
    <property type="match status" value="1"/>
</dbReference>
<dbReference type="PANTHER" id="PTHR30055:SF234">
    <property type="entry name" value="HTH-TYPE TRANSCRIPTIONAL REGULATOR BETI"/>
    <property type="match status" value="1"/>
</dbReference>
<dbReference type="SUPFAM" id="SSF46689">
    <property type="entry name" value="Homeodomain-like"/>
    <property type="match status" value="1"/>
</dbReference>
<accession>A0A543N9M0</accession>
<name>A0A543N9M0_9ACTN</name>
<dbReference type="Gene3D" id="1.10.357.10">
    <property type="entry name" value="Tetracycline Repressor, domain 2"/>
    <property type="match status" value="1"/>
</dbReference>